<proteinExistence type="predicted"/>
<comment type="caution">
    <text evidence="1">The sequence shown here is derived from an EMBL/GenBank/DDBJ whole genome shotgun (WGS) entry which is preliminary data.</text>
</comment>
<protein>
    <submittedName>
        <fullName evidence="1">Uncharacterized protein</fullName>
    </submittedName>
</protein>
<gene>
    <name evidence="1" type="ORF">A2972_01220</name>
</gene>
<dbReference type="EMBL" id="MEXM01000045">
    <property type="protein sequence ID" value="OGD00118.1"/>
    <property type="molecule type" value="Genomic_DNA"/>
</dbReference>
<dbReference type="Proteomes" id="UP000176822">
    <property type="component" value="Unassembled WGS sequence"/>
</dbReference>
<evidence type="ECO:0000313" key="2">
    <source>
        <dbReference type="Proteomes" id="UP000176822"/>
    </source>
</evidence>
<organism evidence="1 2">
    <name type="scientific">Candidatus Amesbacteria bacterium RIFCSPLOWO2_01_FULL_47_33</name>
    <dbReference type="NCBI Taxonomy" id="1797258"/>
    <lineage>
        <taxon>Bacteria</taxon>
        <taxon>Candidatus Amesiibacteriota</taxon>
    </lineage>
</organism>
<reference evidence="1 2" key="1">
    <citation type="journal article" date="2016" name="Nat. Commun.">
        <title>Thousands of microbial genomes shed light on interconnected biogeochemical processes in an aquifer system.</title>
        <authorList>
            <person name="Anantharaman K."/>
            <person name="Brown C.T."/>
            <person name="Hug L.A."/>
            <person name="Sharon I."/>
            <person name="Castelle C.J."/>
            <person name="Probst A.J."/>
            <person name="Thomas B.C."/>
            <person name="Singh A."/>
            <person name="Wilkins M.J."/>
            <person name="Karaoz U."/>
            <person name="Brodie E.L."/>
            <person name="Williams K.H."/>
            <person name="Hubbard S.S."/>
            <person name="Banfield J.F."/>
        </authorList>
    </citation>
    <scope>NUCLEOTIDE SEQUENCE [LARGE SCALE GENOMIC DNA]</scope>
</reference>
<sequence>MKLKFFLFDSASYKLGDEYGNEVLMAVDYAVGEYKIKPLKEKNKFFAKTLKKRAGEIAADLLKRKHRVNFSDRIKV</sequence>
<name>A0A1F4Z1X5_9BACT</name>
<dbReference type="AlphaFoldDB" id="A0A1F4Z1X5"/>
<accession>A0A1F4Z1X5</accession>
<evidence type="ECO:0000313" key="1">
    <source>
        <dbReference type="EMBL" id="OGD00118.1"/>
    </source>
</evidence>